<keyword evidence="1" id="KW-0812">Transmembrane</keyword>
<evidence type="ECO:0000313" key="4">
    <source>
        <dbReference type="Proteomes" id="UP000199125"/>
    </source>
</evidence>
<proteinExistence type="predicted"/>
<dbReference type="Proteomes" id="UP000199125">
    <property type="component" value="Unassembled WGS sequence"/>
</dbReference>
<feature type="signal peptide" evidence="2">
    <location>
        <begin position="1"/>
        <end position="30"/>
    </location>
</feature>
<dbReference type="OrthoDB" id="9814329at2"/>
<feature type="transmembrane region" description="Helical" evidence="1">
    <location>
        <begin position="83"/>
        <end position="103"/>
    </location>
</feature>
<evidence type="ECO:0000313" key="3">
    <source>
        <dbReference type="EMBL" id="SEI11268.1"/>
    </source>
</evidence>
<keyword evidence="4" id="KW-1185">Reference proteome</keyword>
<protein>
    <submittedName>
        <fullName evidence="3">Type IV secretion system protein VirB2</fullName>
    </submittedName>
</protein>
<gene>
    <name evidence="3" type="ORF">SAMN04488075_2975</name>
</gene>
<keyword evidence="1" id="KW-1133">Transmembrane helix</keyword>
<dbReference type="AlphaFoldDB" id="A0A1H6NLH2"/>
<evidence type="ECO:0000256" key="2">
    <source>
        <dbReference type="SAM" id="SignalP"/>
    </source>
</evidence>
<keyword evidence="2" id="KW-0732">Signal</keyword>
<accession>A0A1H6NLH2</accession>
<keyword evidence="1" id="KW-0472">Membrane</keyword>
<dbReference type="EMBL" id="FNXG01000007">
    <property type="protein sequence ID" value="SEI11268.1"/>
    <property type="molecule type" value="Genomic_DNA"/>
</dbReference>
<name>A0A1H6NLH2_9RHOB</name>
<feature type="chain" id="PRO_5011651115" evidence="2">
    <location>
        <begin position="31"/>
        <end position="109"/>
    </location>
</feature>
<dbReference type="RefSeq" id="WP_090848883.1">
    <property type="nucleotide sequence ID" value="NZ_FNXG01000007.1"/>
</dbReference>
<dbReference type="InterPro" id="IPR007039">
    <property type="entry name" value="TrbC/VirB2"/>
</dbReference>
<dbReference type="Pfam" id="PF04956">
    <property type="entry name" value="TrbC"/>
    <property type="match status" value="1"/>
</dbReference>
<organism evidence="3 4">
    <name type="scientific">Paracoccus alkenifer</name>
    <dbReference type="NCBI Taxonomy" id="65735"/>
    <lineage>
        <taxon>Bacteria</taxon>
        <taxon>Pseudomonadati</taxon>
        <taxon>Pseudomonadota</taxon>
        <taxon>Alphaproteobacteria</taxon>
        <taxon>Rhodobacterales</taxon>
        <taxon>Paracoccaceae</taxon>
        <taxon>Paracoccus</taxon>
    </lineage>
</organism>
<evidence type="ECO:0000256" key="1">
    <source>
        <dbReference type="SAM" id="Phobius"/>
    </source>
</evidence>
<dbReference type="STRING" id="65735.SAMN04488075_2975"/>
<feature type="transmembrane region" description="Helical" evidence="1">
    <location>
        <begin position="54"/>
        <end position="71"/>
    </location>
</feature>
<sequence>MIRCAFRIRHHLAIASSFAWVSLMTSPAFASGSSMPWEAPLQSILDSVEGPVAKIVAVIIIIVTGLTLAFGDTGGGFRRLIQIVFGISIAFAASSFFLSFFSFGGGALV</sequence>
<reference evidence="4" key="1">
    <citation type="submission" date="2016-10" db="EMBL/GenBank/DDBJ databases">
        <authorList>
            <person name="Varghese N."/>
            <person name="Submissions S."/>
        </authorList>
    </citation>
    <scope>NUCLEOTIDE SEQUENCE [LARGE SCALE GENOMIC DNA]</scope>
    <source>
        <strain evidence="4">DSM 11593</strain>
    </source>
</reference>